<comment type="caution">
    <text evidence="3">The sequence shown here is derived from an EMBL/GenBank/DDBJ whole genome shotgun (WGS) entry which is preliminary data.</text>
</comment>
<evidence type="ECO:0000313" key="3">
    <source>
        <dbReference type="EMBL" id="KAL2070793.1"/>
    </source>
</evidence>
<evidence type="ECO:0000256" key="2">
    <source>
        <dbReference type="SAM" id="Phobius"/>
    </source>
</evidence>
<dbReference type="Proteomes" id="UP001595075">
    <property type="component" value="Unassembled WGS sequence"/>
</dbReference>
<keyword evidence="2" id="KW-1133">Transmembrane helix</keyword>
<gene>
    <name evidence="3" type="ORF">VTL71DRAFT_13819</name>
</gene>
<keyword evidence="4" id="KW-1185">Reference proteome</keyword>
<evidence type="ECO:0000313" key="4">
    <source>
        <dbReference type="Proteomes" id="UP001595075"/>
    </source>
</evidence>
<dbReference type="EMBL" id="JAZHXI010000006">
    <property type="protein sequence ID" value="KAL2070793.1"/>
    <property type="molecule type" value="Genomic_DNA"/>
</dbReference>
<name>A0ABR4CNC9_9HELO</name>
<feature type="region of interest" description="Disordered" evidence="1">
    <location>
        <begin position="1"/>
        <end position="31"/>
    </location>
</feature>
<feature type="transmembrane region" description="Helical" evidence="2">
    <location>
        <begin position="156"/>
        <end position="174"/>
    </location>
</feature>
<keyword evidence="2" id="KW-0812">Transmembrane</keyword>
<keyword evidence="2" id="KW-0472">Membrane</keyword>
<feature type="compositionally biased region" description="Basic and acidic residues" evidence="1">
    <location>
        <begin position="1"/>
        <end position="12"/>
    </location>
</feature>
<protein>
    <submittedName>
        <fullName evidence="3">Uncharacterized protein</fullName>
    </submittedName>
</protein>
<organism evidence="3 4">
    <name type="scientific">Oculimacula yallundae</name>
    <dbReference type="NCBI Taxonomy" id="86028"/>
    <lineage>
        <taxon>Eukaryota</taxon>
        <taxon>Fungi</taxon>
        <taxon>Dikarya</taxon>
        <taxon>Ascomycota</taxon>
        <taxon>Pezizomycotina</taxon>
        <taxon>Leotiomycetes</taxon>
        <taxon>Helotiales</taxon>
        <taxon>Ploettnerulaceae</taxon>
        <taxon>Oculimacula</taxon>
    </lineage>
</organism>
<evidence type="ECO:0000256" key="1">
    <source>
        <dbReference type="SAM" id="MobiDB-lite"/>
    </source>
</evidence>
<reference evidence="3 4" key="1">
    <citation type="journal article" date="2024" name="Commun. Biol.">
        <title>Comparative genomic analysis of thermophilic fungi reveals convergent evolutionary adaptations and gene losses.</title>
        <authorList>
            <person name="Steindorff A.S."/>
            <person name="Aguilar-Pontes M.V."/>
            <person name="Robinson A.J."/>
            <person name="Andreopoulos B."/>
            <person name="LaButti K."/>
            <person name="Kuo A."/>
            <person name="Mondo S."/>
            <person name="Riley R."/>
            <person name="Otillar R."/>
            <person name="Haridas S."/>
            <person name="Lipzen A."/>
            <person name="Grimwood J."/>
            <person name="Schmutz J."/>
            <person name="Clum A."/>
            <person name="Reid I.D."/>
            <person name="Moisan M.C."/>
            <person name="Butler G."/>
            <person name="Nguyen T.T.M."/>
            <person name="Dewar K."/>
            <person name="Conant G."/>
            <person name="Drula E."/>
            <person name="Henrissat B."/>
            <person name="Hansel C."/>
            <person name="Singer S."/>
            <person name="Hutchinson M.I."/>
            <person name="de Vries R.P."/>
            <person name="Natvig D.O."/>
            <person name="Powell A.J."/>
            <person name="Tsang A."/>
            <person name="Grigoriev I.V."/>
        </authorList>
    </citation>
    <scope>NUCLEOTIDE SEQUENCE [LARGE SCALE GENOMIC DNA]</scope>
    <source>
        <strain evidence="3 4">CBS 494.80</strain>
    </source>
</reference>
<proteinExistence type="predicted"/>
<accession>A0ABR4CNC9</accession>
<sequence length="191" mass="21128">MHSPKPPREKAAARNLNTGRRELSPEPSAGDINSSQIQLIICSCSTHLIQPNNIHILNPHYPSLPLPTLPTLTSLLSAFLPSAISSFSSPLSYLNNLTKTFHSTTKSSSSPDLTAFQLAQAHVQTNNIPSRAGRYLTNPFEIPGLINRTRINVQSLLSIRLLFNIWCVVVWVLIRRFLEIFGIRIGGNRGP</sequence>